<protein>
    <submittedName>
        <fullName evidence="7">Zinc-finger Ran-binding domain protein</fullName>
    </submittedName>
</protein>
<keyword evidence="3" id="KW-0862">Zinc</keyword>
<evidence type="ECO:0000313" key="8">
    <source>
        <dbReference type="Proteomes" id="UP000019763"/>
    </source>
</evidence>
<comment type="caution">
    <text evidence="7">The sequence shown here is derived from an EMBL/GenBank/DDBJ whole genome shotgun (WGS) entry which is preliminary data.</text>
</comment>
<dbReference type="AlphaFoldDB" id="A0A023B242"/>
<dbReference type="Proteomes" id="UP000019763">
    <property type="component" value="Unassembled WGS sequence"/>
</dbReference>
<name>A0A023B242_GRENI</name>
<evidence type="ECO:0000256" key="5">
    <source>
        <dbReference type="SAM" id="MobiDB-lite"/>
    </source>
</evidence>
<accession>A0A023B242</accession>
<dbReference type="PROSITE" id="PS50199">
    <property type="entry name" value="ZF_RANBP2_2"/>
    <property type="match status" value="1"/>
</dbReference>
<feature type="compositionally biased region" description="Polar residues" evidence="5">
    <location>
        <begin position="229"/>
        <end position="238"/>
    </location>
</feature>
<dbReference type="SMART" id="SM00547">
    <property type="entry name" value="ZnF_RBZ"/>
    <property type="match status" value="1"/>
</dbReference>
<evidence type="ECO:0000259" key="6">
    <source>
        <dbReference type="PROSITE" id="PS50199"/>
    </source>
</evidence>
<dbReference type="GeneID" id="22914414"/>
<keyword evidence="8" id="KW-1185">Reference proteome</keyword>
<dbReference type="Gene3D" id="2.30.30.380">
    <property type="entry name" value="Zn-finger domain of Sec23/24"/>
    <property type="match status" value="1"/>
</dbReference>
<dbReference type="OrthoDB" id="1878647at2759"/>
<proteinExistence type="predicted"/>
<dbReference type="EMBL" id="AFNH02000934">
    <property type="protein sequence ID" value="EZG50648.1"/>
    <property type="molecule type" value="Genomic_DNA"/>
</dbReference>
<feature type="domain" description="RanBP2-type" evidence="6">
    <location>
        <begin position="103"/>
        <end position="132"/>
    </location>
</feature>
<dbReference type="InterPro" id="IPR036443">
    <property type="entry name" value="Znf_RanBP2_sf"/>
</dbReference>
<evidence type="ECO:0000313" key="7">
    <source>
        <dbReference type="EMBL" id="EZG50648.1"/>
    </source>
</evidence>
<sequence>MRAKDVTQQLIMESDPLVAAEVFKAGLEILGHAPPPAVANERGGNGSSAGRGVSNAGITDAAAAFSGVKLVHPDEFKNPSTFLKIYGDPLCFSRLGPLPKKDRNGNWECQDCGNVNFPRRFRCNMCQKARSPEGDQLVAEYAAQVYERYQQLFKQQKDPSASLSTPDGMQIHYKTNRANNKKKNKQSAQHAAPVPAPSRSPPSTAPQSTVSEVTNGDPAVSESDYISAKYTTPQSSYY</sequence>
<dbReference type="GO" id="GO:0008270">
    <property type="term" value="F:zinc ion binding"/>
    <property type="evidence" value="ECO:0007669"/>
    <property type="project" value="UniProtKB-KW"/>
</dbReference>
<organism evidence="7 8">
    <name type="scientific">Gregarina niphandrodes</name>
    <name type="common">Septate eugregarine</name>
    <dbReference type="NCBI Taxonomy" id="110365"/>
    <lineage>
        <taxon>Eukaryota</taxon>
        <taxon>Sar</taxon>
        <taxon>Alveolata</taxon>
        <taxon>Apicomplexa</taxon>
        <taxon>Conoidasida</taxon>
        <taxon>Gregarinasina</taxon>
        <taxon>Eugregarinorida</taxon>
        <taxon>Gregarinidae</taxon>
        <taxon>Gregarina</taxon>
    </lineage>
</organism>
<dbReference type="InterPro" id="IPR001876">
    <property type="entry name" value="Znf_RanBP2"/>
</dbReference>
<feature type="region of interest" description="Disordered" evidence="5">
    <location>
        <begin position="179"/>
        <end position="238"/>
    </location>
</feature>
<dbReference type="SUPFAM" id="SSF90209">
    <property type="entry name" value="Ran binding protein zinc finger-like"/>
    <property type="match status" value="1"/>
</dbReference>
<reference evidence="7" key="1">
    <citation type="submission" date="2013-12" db="EMBL/GenBank/DDBJ databases">
        <authorList>
            <person name="Omoto C.K."/>
            <person name="Sibley D."/>
            <person name="Venepally P."/>
            <person name="Hadjithomas M."/>
            <person name="Karamycheva S."/>
            <person name="Brunk B."/>
            <person name="Roos D."/>
            <person name="Caler E."/>
            <person name="Lorenzi H."/>
        </authorList>
    </citation>
    <scope>NUCLEOTIDE SEQUENCE</scope>
</reference>
<dbReference type="VEuPathDB" id="CryptoDB:GNI_125370"/>
<evidence type="ECO:0000256" key="1">
    <source>
        <dbReference type="ARBA" id="ARBA00022723"/>
    </source>
</evidence>
<keyword evidence="2 4" id="KW-0863">Zinc-finger</keyword>
<evidence type="ECO:0000256" key="4">
    <source>
        <dbReference type="PROSITE-ProRule" id="PRU00322"/>
    </source>
</evidence>
<dbReference type="PROSITE" id="PS01358">
    <property type="entry name" value="ZF_RANBP2_1"/>
    <property type="match status" value="1"/>
</dbReference>
<feature type="compositionally biased region" description="Pro residues" evidence="5">
    <location>
        <begin position="194"/>
        <end position="204"/>
    </location>
</feature>
<dbReference type="RefSeq" id="XP_011131993.1">
    <property type="nucleotide sequence ID" value="XM_011133691.1"/>
</dbReference>
<dbReference type="eggNOG" id="ENOG502S89K">
    <property type="taxonomic scope" value="Eukaryota"/>
</dbReference>
<evidence type="ECO:0000256" key="2">
    <source>
        <dbReference type="ARBA" id="ARBA00022771"/>
    </source>
</evidence>
<keyword evidence="1" id="KW-0479">Metal-binding</keyword>
<evidence type="ECO:0000256" key="3">
    <source>
        <dbReference type="ARBA" id="ARBA00022833"/>
    </source>
</evidence>
<gene>
    <name evidence="7" type="ORF">GNI_125370</name>
</gene>